<name>A0A8J4DU73_9ACTN</name>
<dbReference type="InterPro" id="IPR036388">
    <property type="entry name" value="WH-like_DNA-bd_sf"/>
</dbReference>
<evidence type="ECO:0000256" key="1">
    <source>
        <dbReference type="ARBA" id="ARBA00023015"/>
    </source>
</evidence>
<evidence type="ECO:0000259" key="5">
    <source>
        <dbReference type="PROSITE" id="PS50043"/>
    </source>
</evidence>
<dbReference type="Pfam" id="PF00196">
    <property type="entry name" value="GerE"/>
    <property type="match status" value="1"/>
</dbReference>
<dbReference type="SUPFAM" id="SSF46894">
    <property type="entry name" value="C-terminal effector domain of the bipartite response regulators"/>
    <property type="match status" value="1"/>
</dbReference>
<dbReference type="AlphaFoldDB" id="A0A8J4DU73"/>
<keyword evidence="4" id="KW-1133">Transmembrane helix</keyword>
<evidence type="ECO:0000313" key="6">
    <source>
        <dbReference type="EMBL" id="GIJ51010.1"/>
    </source>
</evidence>
<dbReference type="Gene3D" id="1.10.10.10">
    <property type="entry name" value="Winged helix-like DNA-binding domain superfamily/Winged helix DNA-binding domain"/>
    <property type="match status" value="1"/>
</dbReference>
<protein>
    <recommendedName>
        <fullName evidence="5">HTH luxR-type domain-containing protein</fullName>
    </recommendedName>
</protein>
<evidence type="ECO:0000256" key="3">
    <source>
        <dbReference type="ARBA" id="ARBA00023163"/>
    </source>
</evidence>
<dbReference type="InterPro" id="IPR016032">
    <property type="entry name" value="Sig_transdc_resp-reg_C-effctor"/>
</dbReference>
<organism evidence="6 7">
    <name type="scientific">Virgisporangium aliadipatigenens</name>
    <dbReference type="NCBI Taxonomy" id="741659"/>
    <lineage>
        <taxon>Bacteria</taxon>
        <taxon>Bacillati</taxon>
        <taxon>Actinomycetota</taxon>
        <taxon>Actinomycetes</taxon>
        <taxon>Micromonosporales</taxon>
        <taxon>Micromonosporaceae</taxon>
        <taxon>Virgisporangium</taxon>
    </lineage>
</organism>
<feature type="transmembrane region" description="Helical" evidence="4">
    <location>
        <begin position="12"/>
        <end position="33"/>
    </location>
</feature>
<dbReference type="GO" id="GO:0003677">
    <property type="term" value="F:DNA binding"/>
    <property type="evidence" value="ECO:0007669"/>
    <property type="project" value="UniProtKB-KW"/>
</dbReference>
<dbReference type="PRINTS" id="PR00038">
    <property type="entry name" value="HTHLUXR"/>
</dbReference>
<proteinExistence type="predicted"/>
<sequence>MSPRVVRTLSVAAVVGGLFLWAMVVVGLSFAMVERGARQWWAMPVFGVLMAALVVFAVSRIPAPAGVTVPRRVSVPGGRVLAEPLSPREREVLRELAAGRSNGEIAKALFVAPGTVKAHLHHIFRKLEATSRLQAVAHAREAGLIEEINQD</sequence>
<dbReference type="PROSITE" id="PS50043">
    <property type="entry name" value="HTH_LUXR_2"/>
    <property type="match status" value="1"/>
</dbReference>
<dbReference type="PANTHER" id="PTHR44688:SF16">
    <property type="entry name" value="DNA-BINDING TRANSCRIPTIONAL ACTIVATOR DEVR_DOSR"/>
    <property type="match status" value="1"/>
</dbReference>
<accession>A0A8J4DU73</accession>
<reference evidence="6" key="1">
    <citation type="submission" date="2021-01" db="EMBL/GenBank/DDBJ databases">
        <title>Whole genome shotgun sequence of Virgisporangium aliadipatigenens NBRC 105644.</title>
        <authorList>
            <person name="Komaki H."/>
            <person name="Tamura T."/>
        </authorList>
    </citation>
    <scope>NUCLEOTIDE SEQUENCE</scope>
    <source>
        <strain evidence="6">NBRC 105644</strain>
    </source>
</reference>
<evidence type="ECO:0000313" key="7">
    <source>
        <dbReference type="Proteomes" id="UP000619260"/>
    </source>
</evidence>
<feature type="domain" description="HTH luxR-type" evidence="5">
    <location>
        <begin position="78"/>
        <end position="143"/>
    </location>
</feature>
<keyword evidence="4" id="KW-0812">Transmembrane</keyword>
<dbReference type="SMART" id="SM00421">
    <property type="entry name" value="HTH_LUXR"/>
    <property type="match status" value="1"/>
</dbReference>
<dbReference type="PANTHER" id="PTHR44688">
    <property type="entry name" value="DNA-BINDING TRANSCRIPTIONAL ACTIVATOR DEVR_DOSR"/>
    <property type="match status" value="1"/>
</dbReference>
<comment type="caution">
    <text evidence="6">The sequence shown here is derived from an EMBL/GenBank/DDBJ whole genome shotgun (WGS) entry which is preliminary data.</text>
</comment>
<dbReference type="InterPro" id="IPR000792">
    <property type="entry name" value="Tscrpt_reg_LuxR_C"/>
</dbReference>
<gene>
    <name evidence="6" type="ORF">Val02_78960</name>
</gene>
<keyword evidence="1" id="KW-0805">Transcription regulation</keyword>
<keyword evidence="7" id="KW-1185">Reference proteome</keyword>
<dbReference type="Proteomes" id="UP000619260">
    <property type="component" value="Unassembled WGS sequence"/>
</dbReference>
<dbReference type="RefSeq" id="WP_203904422.1">
    <property type="nucleotide sequence ID" value="NZ_BOPF01000042.1"/>
</dbReference>
<evidence type="ECO:0000256" key="2">
    <source>
        <dbReference type="ARBA" id="ARBA00023125"/>
    </source>
</evidence>
<keyword evidence="3" id="KW-0804">Transcription</keyword>
<keyword evidence="4" id="KW-0472">Membrane</keyword>
<dbReference type="GO" id="GO:0006355">
    <property type="term" value="P:regulation of DNA-templated transcription"/>
    <property type="evidence" value="ECO:0007669"/>
    <property type="project" value="InterPro"/>
</dbReference>
<dbReference type="EMBL" id="BOPF01000042">
    <property type="protein sequence ID" value="GIJ51010.1"/>
    <property type="molecule type" value="Genomic_DNA"/>
</dbReference>
<dbReference type="PROSITE" id="PS00622">
    <property type="entry name" value="HTH_LUXR_1"/>
    <property type="match status" value="1"/>
</dbReference>
<dbReference type="CDD" id="cd06170">
    <property type="entry name" value="LuxR_C_like"/>
    <property type="match status" value="1"/>
</dbReference>
<feature type="transmembrane region" description="Helical" evidence="4">
    <location>
        <begin position="39"/>
        <end position="58"/>
    </location>
</feature>
<keyword evidence="2" id="KW-0238">DNA-binding</keyword>
<evidence type="ECO:0000256" key="4">
    <source>
        <dbReference type="SAM" id="Phobius"/>
    </source>
</evidence>